<dbReference type="PANTHER" id="PTHR30126">
    <property type="entry name" value="HTH-TYPE TRANSCRIPTIONAL REGULATOR"/>
    <property type="match status" value="1"/>
</dbReference>
<gene>
    <name evidence="6" type="ORF">NEJAP_2468</name>
</gene>
<proteinExistence type="inferred from homology"/>
<evidence type="ECO:0000256" key="4">
    <source>
        <dbReference type="ARBA" id="ARBA00023163"/>
    </source>
</evidence>
<dbReference type="Gene3D" id="1.10.10.10">
    <property type="entry name" value="Winged helix-like DNA-binding domain superfamily/Winged helix DNA-binding domain"/>
    <property type="match status" value="1"/>
</dbReference>
<dbReference type="GO" id="GO:0000976">
    <property type="term" value="F:transcription cis-regulatory region binding"/>
    <property type="evidence" value="ECO:0007669"/>
    <property type="project" value="TreeGrafter"/>
</dbReference>
<evidence type="ECO:0000259" key="5">
    <source>
        <dbReference type="PROSITE" id="PS50931"/>
    </source>
</evidence>
<keyword evidence="7" id="KW-1185">Reference proteome</keyword>
<dbReference type="InterPro" id="IPR036390">
    <property type="entry name" value="WH_DNA-bd_sf"/>
</dbReference>
<evidence type="ECO:0000313" key="6">
    <source>
        <dbReference type="EMBL" id="BBB30413.1"/>
    </source>
</evidence>
<dbReference type="SUPFAM" id="SSF46785">
    <property type="entry name" value="Winged helix' DNA-binding domain"/>
    <property type="match status" value="1"/>
</dbReference>
<dbReference type="Pfam" id="PF03466">
    <property type="entry name" value="LysR_substrate"/>
    <property type="match status" value="1"/>
</dbReference>
<dbReference type="InterPro" id="IPR036388">
    <property type="entry name" value="WH-like_DNA-bd_sf"/>
</dbReference>
<protein>
    <submittedName>
        <fullName evidence="6">LysR family transcriptional regulator</fullName>
    </submittedName>
</protein>
<dbReference type="InterPro" id="IPR000847">
    <property type="entry name" value="LysR_HTH_N"/>
</dbReference>
<keyword evidence="4" id="KW-0804">Transcription</keyword>
<dbReference type="AlphaFoldDB" id="A0A7R6PIV7"/>
<dbReference type="PROSITE" id="PS50931">
    <property type="entry name" value="HTH_LYSR"/>
    <property type="match status" value="1"/>
</dbReference>
<organism evidence="6 7">
    <name type="scientific">Neptunomonas japonica JAMM 1380</name>
    <dbReference type="NCBI Taxonomy" id="1441457"/>
    <lineage>
        <taxon>Bacteria</taxon>
        <taxon>Pseudomonadati</taxon>
        <taxon>Pseudomonadota</taxon>
        <taxon>Gammaproteobacteria</taxon>
        <taxon>Oceanospirillales</taxon>
        <taxon>Oceanospirillaceae</taxon>
        <taxon>Neptunomonas</taxon>
    </lineage>
</organism>
<dbReference type="Proteomes" id="UP000595332">
    <property type="component" value="Chromosome"/>
</dbReference>
<dbReference type="InterPro" id="IPR005119">
    <property type="entry name" value="LysR_subst-bd"/>
</dbReference>
<dbReference type="KEGG" id="njp:NEJAP_2468"/>
<dbReference type="PANTHER" id="PTHR30126:SF94">
    <property type="entry name" value="LYSR FAMILY TRANSCRIPTIONAL REGULATOR"/>
    <property type="match status" value="1"/>
</dbReference>
<comment type="similarity">
    <text evidence="1">Belongs to the LysR transcriptional regulatory family.</text>
</comment>
<dbReference type="Gene3D" id="3.40.190.290">
    <property type="match status" value="1"/>
</dbReference>
<keyword evidence="2" id="KW-0805">Transcription regulation</keyword>
<dbReference type="RefSeq" id="WP_201347603.1">
    <property type="nucleotide sequence ID" value="NZ_AP014546.1"/>
</dbReference>
<dbReference type="EMBL" id="AP014546">
    <property type="protein sequence ID" value="BBB30413.1"/>
    <property type="molecule type" value="Genomic_DNA"/>
</dbReference>
<feature type="domain" description="HTH lysR-type" evidence="5">
    <location>
        <begin position="1"/>
        <end position="60"/>
    </location>
</feature>
<evidence type="ECO:0000256" key="2">
    <source>
        <dbReference type="ARBA" id="ARBA00023015"/>
    </source>
</evidence>
<dbReference type="Pfam" id="PF00126">
    <property type="entry name" value="HTH_1"/>
    <property type="match status" value="1"/>
</dbReference>
<dbReference type="GO" id="GO:0003700">
    <property type="term" value="F:DNA-binding transcription factor activity"/>
    <property type="evidence" value="ECO:0007669"/>
    <property type="project" value="InterPro"/>
</dbReference>
<evidence type="ECO:0000256" key="3">
    <source>
        <dbReference type="ARBA" id="ARBA00023125"/>
    </source>
</evidence>
<dbReference type="SUPFAM" id="SSF53850">
    <property type="entry name" value="Periplasmic binding protein-like II"/>
    <property type="match status" value="1"/>
</dbReference>
<dbReference type="CDD" id="cd05466">
    <property type="entry name" value="PBP2_LTTR_substrate"/>
    <property type="match status" value="1"/>
</dbReference>
<keyword evidence="3" id="KW-0238">DNA-binding</keyword>
<reference evidence="6 7" key="1">
    <citation type="journal article" date="2008" name="Int. J. Syst. Evol. Microbiol.">
        <title>Neptunomonas japonica sp. nov., an Osedax japonicus symbiont-like bacterium isolated from sediment adjacent to sperm whale carcasses off Kagoshima, Japan.</title>
        <authorList>
            <person name="Miyazaki M."/>
            <person name="Nogi Y."/>
            <person name="Fujiwara Y."/>
            <person name="Kawato M."/>
            <person name="Kubokawa K."/>
            <person name="Horikoshi K."/>
        </authorList>
    </citation>
    <scope>NUCLEOTIDE SEQUENCE [LARGE SCALE GENOMIC DNA]</scope>
    <source>
        <strain evidence="6 7">JAMM 1380</strain>
    </source>
</reference>
<evidence type="ECO:0000313" key="7">
    <source>
        <dbReference type="Proteomes" id="UP000595332"/>
    </source>
</evidence>
<accession>A0A7R6PIV7</accession>
<dbReference type="PRINTS" id="PR00039">
    <property type="entry name" value="HTHLYSR"/>
</dbReference>
<sequence>MDYSLAEVRAFNAAIQCGNFTRAAQQLSVSQPAITAQIRKLESRFEAPLLERFSRGLRPTELGKRLYQITCQYSDLQGAIEALANPETMPGKMTLRVATASPLVFMPLIAQFNQRFPEVTLKITSVTTQHCKKMVLNREVDIGLFPSDDLEAGLSRFAYSSHRLMAIVKSNHPLAMQKSLSVAQLESESLIFYKPEACTQQLLNDLFYRSNVNVSANVTVDGRLDMCEAVAFGLGIGFALEQDIRPDHRLCTVAVTEASEHVLEHVVWQKNRSALPGIRDFIQLTLESSNDT</sequence>
<name>A0A7R6PIV7_9GAMM</name>
<evidence type="ECO:0000256" key="1">
    <source>
        <dbReference type="ARBA" id="ARBA00009437"/>
    </source>
</evidence>